<dbReference type="SUPFAM" id="SSF111331">
    <property type="entry name" value="NAD kinase/diacylglycerol kinase-like"/>
    <property type="match status" value="1"/>
</dbReference>
<dbReference type="InterPro" id="IPR016064">
    <property type="entry name" value="NAD/diacylglycerol_kinase_sf"/>
</dbReference>
<feature type="domain" description="DAGKc" evidence="2">
    <location>
        <begin position="202"/>
        <end position="351"/>
    </location>
</feature>
<keyword evidence="3" id="KW-0808">Transferase</keyword>
<dbReference type="PANTHER" id="PTHR12358:SF111">
    <property type="entry name" value="CERAMIDE KINASE, ISOFORM A"/>
    <property type="match status" value="1"/>
</dbReference>
<dbReference type="AlphaFoldDB" id="A0A034VPS3"/>
<dbReference type="GO" id="GO:0016020">
    <property type="term" value="C:membrane"/>
    <property type="evidence" value="ECO:0007669"/>
    <property type="project" value="GOC"/>
</dbReference>
<evidence type="ECO:0000313" key="3">
    <source>
        <dbReference type="EMBL" id="JAC45286.1"/>
    </source>
</evidence>
<accession>A0A034VPS3</accession>
<dbReference type="EMBL" id="GAKP01013666">
    <property type="protein sequence ID" value="JAC45286.1"/>
    <property type="molecule type" value="Transcribed_RNA"/>
</dbReference>
<dbReference type="PROSITE" id="PS50146">
    <property type="entry name" value="DAGK"/>
    <property type="match status" value="1"/>
</dbReference>
<feature type="region of interest" description="Disordered" evidence="1">
    <location>
        <begin position="1"/>
        <end position="25"/>
    </location>
</feature>
<dbReference type="GO" id="GO:0001729">
    <property type="term" value="F:ceramide kinase activity"/>
    <property type="evidence" value="ECO:0007669"/>
    <property type="project" value="TreeGrafter"/>
</dbReference>
<organism evidence="3">
    <name type="scientific">Bactrocera dorsalis</name>
    <name type="common">Oriental fruit fly</name>
    <name type="synonym">Dacus dorsalis</name>
    <dbReference type="NCBI Taxonomy" id="27457"/>
    <lineage>
        <taxon>Eukaryota</taxon>
        <taxon>Metazoa</taxon>
        <taxon>Ecdysozoa</taxon>
        <taxon>Arthropoda</taxon>
        <taxon>Hexapoda</taxon>
        <taxon>Insecta</taxon>
        <taxon>Pterygota</taxon>
        <taxon>Neoptera</taxon>
        <taxon>Endopterygota</taxon>
        <taxon>Diptera</taxon>
        <taxon>Brachycera</taxon>
        <taxon>Muscomorpha</taxon>
        <taxon>Tephritoidea</taxon>
        <taxon>Tephritidae</taxon>
        <taxon>Bactrocera</taxon>
        <taxon>Bactrocera</taxon>
    </lineage>
</organism>
<dbReference type="Pfam" id="PF19280">
    <property type="entry name" value="CERK_C"/>
    <property type="match status" value="1"/>
</dbReference>
<sequence>MTQSSTDFTQSSAAHNDASATSHKEKEAAAAALAARPIASSQTCDILLNNFQIKKKRYRVLLNYDHIVWERLQTKRNSDADTEGNFKQGLVYGKNTNVLHINELIRVSKGHTKSAALHIAAPQPMAEFDAHTASEQKQQHSSTPPTEQYLALSYAARIVNSETDCNRWDVHKLVLYNADAYVVRQWHALLNKMLANTAPARLRVRRLLVFINPYGGRQRGLQVYERHCKPLFQLAGIDASCIISQRSNQIRDILLSHDLSPFDAVCCVGGDGTVAEVINGLIFRAICDAGMDARQPPYVPKPTLPVAIIPAGSTDTVAYSLHGTSDVRTAAIHLILGQRRGVDICSVRNREGVIRFCASVLSYGYLGDVAAKSERYRWLGTKRYEFAGVKTFLTNNGYEAELRILQPIGGNKLNAVAATHEEGSRCENVTTTEDTICFANCTRCDAASIAQAALATKRALMHKGILAGATTPTSVAGDELPTSSNASMKSCEDNNDGQSNKTNYLEVAGTAAELRGGKIFSANSNETMDFDDTKHINLTDCDNDSEMVYDGADGVCAPENKVESEWKTINGEFFMISGANITCACTRSPNGVAPYSHLGDGYLDLVLVRKTSLLNNVRLLLNLTGRSGDIRNLPFVETYRTKKFCFRSPNANLVQEYSISNSCQPIAETADGYVDYDDDNGLSRWNCDGEVVNDQELTMISHCQLIDIFMRGPHTYNKPAKSGGKSLLCCCCGCCRSDD</sequence>
<dbReference type="GO" id="GO:0006672">
    <property type="term" value="P:ceramide metabolic process"/>
    <property type="evidence" value="ECO:0007669"/>
    <property type="project" value="TreeGrafter"/>
</dbReference>
<keyword evidence="3" id="KW-0418">Kinase</keyword>
<dbReference type="SMART" id="SM00046">
    <property type="entry name" value="DAGKc"/>
    <property type="match status" value="1"/>
</dbReference>
<evidence type="ECO:0000256" key="1">
    <source>
        <dbReference type="SAM" id="MobiDB-lite"/>
    </source>
</evidence>
<feature type="compositionally biased region" description="Polar residues" evidence="1">
    <location>
        <begin position="1"/>
        <end position="14"/>
    </location>
</feature>
<dbReference type="PANTHER" id="PTHR12358">
    <property type="entry name" value="SPHINGOSINE KINASE"/>
    <property type="match status" value="1"/>
</dbReference>
<proteinExistence type="predicted"/>
<feature type="region of interest" description="Disordered" evidence="1">
    <location>
        <begin position="471"/>
        <end position="499"/>
    </location>
</feature>
<dbReference type="Pfam" id="PF00781">
    <property type="entry name" value="DAGK_cat"/>
    <property type="match status" value="1"/>
</dbReference>
<name>A0A034VPS3_BACDO</name>
<dbReference type="InterPro" id="IPR001206">
    <property type="entry name" value="Diacylglycerol_kinase_cat_dom"/>
</dbReference>
<protein>
    <submittedName>
        <fullName evidence="3">Ceramide kinase</fullName>
    </submittedName>
</protein>
<dbReference type="InterPro" id="IPR045363">
    <property type="entry name" value="CERK_C"/>
</dbReference>
<evidence type="ECO:0000259" key="2">
    <source>
        <dbReference type="PROSITE" id="PS50146"/>
    </source>
</evidence>
<reference evidence="3" key="1">
    <citation type="journal article" date="2014" name="BMC Genomics">
        <title>Characterizing the developmental transcriptome of the oriental fruit fly, Bactrocera dorsalis (Diptera: Tephritidae) through comparative genomic analysis with Drosophila melanogaster utilizing modENCODE datasets.</title>
        <authorList>
            <person name="Geib S.M."/>
            <person name="Calla B."/>
            <person name="Hall B."/>
            <person name="Hou S."/>
            <person name="Manoukis N.C."/>
        </authorList>
    </citation>
    <scope>NUCLEOTIDE SEQUENCE</scope>
    <source>
        <strain evidence="3">Punador</strain>
    </source>
</reference>
<dbReference type="Gene3D" id="2.60.200.40">
    <property type="match status" value="1"/>
</dbReference>
<dbReference type="InterPro" id="IPR017438">
    <property type="entry name" value="ATP-NAD_kinase_N"/>
</dbReference>
<dbReference type="OrthoDB" id="530923at2759"/>
<dbReference type="InterPro" id="IPR050187">
    <property type="entry name" value="Lipid_Phosphate_FormReg"/>
</dbReference>
<gene>
    <name evidence="3" type="primary">CERK1</name>
</gene>
<dbReference type="Gene3D" id="3.40.50.10330">
    <property type="entry name" value="Probable inorganic polyphosphate/atp-NAD kinase, domain 1"/>
    <property type="match status" value="1"/>
</dbReference>